<dbReference type="AlphaFoldDB" id="A0AAV5UTP9"/>
<accession>A0AAV5UTP9</accession>
<comment type="caution">
    <text evidence="2">The sequence shown here is derived from an EMBL/GenBank/DDBJ whole genome shotgun (WGS) entry which is preliminary data.</text>
</comment>
<dbReference type="EMBL" id="BTSY01000001">
    <property type="protein sequence ID" value="GMT10610.1"/>
    <property type="molecule type" value="Genomic_DNA"/>
</dbReference>
<name>A0AAV5UTP9_9BILA</name>
<organism evidence="2 3">
    <name type="scientific">Pristionchus fissidentatus</name>
    <dbReference type="NCBI Taxonomy" id="1538716"/>
    <lineage>
        <taxon>Eukaryota</taxon>
        <taxon>Metazoa</taxon>
        <taxon>Ecdysozoa</taxon>
        <taxon>Nematoda</taxon>
        <taxon>Chromadorea</taxon>
        <taxon>Rhabditida</taxon>
        <taxon>Rhabditina</taxon>
        <taxon>Diplogasteromorpha</taxon>
        <taxon>Diplogasteroidea</taxon>
        <taxon>Neodiplogasteridae</taxon>
        <taxon>Pristionchus</taxon>
    </lineage>
</organism>
<sequence>MLFEAPIDILDMRKVSLASATRQLTRTASKSLIDVMNTMNSALSASKSDLSSTTGRATPAKEESIRRPPAPFRRFYSSPSLLPKKPSSFSPKSSTPVEEISSIQSTQSTHSNTSVALAQRMKLLSNLSLSLTSL</sequence>
<feature type="region of interest" description="Disordered" evidence="1">
    <location>
        <begin position="43"/>
        <end position="111"/>
    </location>
</feature>
<reference evidence="2" key="1">
    <citation type="submission" date="2023-10" db="EMBL/GenBank/DDBJ databases">
        <title>Genome assembly of Pristionchus species.</title>
        <authorList>
            <person name="Yoshida K."/>
            <person name="Sommer R.J."/>
        </authorList>
    </citation>
    <scope>NUCLEOTIDE SEQUENCE</scope>
    <source>
        <strain evidence="2">RS5133</strain>
    </source>
</reference>
<feature type="compositionally biased region" description="Low complexity" evidence="1">
    <location>
        <begin position="43"/>
        <end position="52"/>
    </location>
</feature>
<feature type="non-terminal residue" evidence="2">
    <location>
        <position position="134"/>
    </location>
</feature>
<evidence type="ECO:0000313" key="2">
    <source>
        <dbReference type="EMBL" id="GMT10610.1"/>
    </source>
</evidence>
<evidence type="ECO:0000313" key="3">
    <source>
        <dbReference type="Proteomes" id="UP001432322"/>
    </source>
</evidence>
<keyword evidence="3" id="KW-1185">Reference proteome</keyword>
<evidence type="ECO:0000256" key="1">
    <source>
        <dbReference type="SAM" id="MobiDB-lite"/>
    </source>
</evidence>
<proteinExistence type="predicted"/>
<feature type="compositionally biased region" description="Low complexity" evidence="1">
    <location>
        <begin position="77"/>
        <end position="111"/>
    </location>
</feature>
<protein>
    <submittedName>
        <fullName evidence="2">Uncharacterized protein</fullName>
    </submittedName>
</protein>
<gene>
    <name evidence="2" type="ORF">PFISCL1PPCAC_1907</name>
</gene>
<dbReference type="Proteomes" id="UP001432322">
    <property type="component" value="Unassembled WGS sequence"/>
</dbReference>